<dbReference type="EMBL" id="OIVN01003735">
    <property type="protein sequence ID" value="SPD13233.1"/>
    <property type="molecule type" value="Genomic_DNA"/>
</dbReference>
<dbReference type="PANTHER" id="PTHR45749:SF36">
    <property type="entry name" value="ZINC FINGER MYM-TYPE PROTEIN 1-LIKE"/>
    <property type="match status" value="1"/>
</dbReference>
<reference evidence="2" key="1">
    <citation type="submission" date="2018-02" db="EMBL/GenBank/DDBJ databases">
        <authorList>
            <person name="Cohen D.B."/>
            <person name="Kent A.D."/>
        </authorList>
    </citation>
    <scope>NUCLEOTIDE SEQUENCE</scope>
</reference>
<dbReference type="PANTHER" id="PTHR45749">
    <property type="match status" value="1"/>
</dbReference>
<accession>A0A2N9HNB6</accession>
<evidence type="ECO:0000313" key="2">
    <source>
        <dbReference type="EMBL" id="SPD13233.1"/>
    </source>
</evidence>
<organism evidence="2">
    <name type="scientific">Fagus sylvatica</name>
    <name type="common">Beechnut</name>
    <dbReference type="NCBI Taxonomy" id="28930"/>
    <lineage>
        <taxon>Eukaryota</taxon>
        <taxon>Viridiplantae</taxon>
        <taxon>Streptophyta</taxon>
        <taxon>Embryophyta</taxon>
        <taxon>Tracheophyta</taxon>
        <taxon>Spermatophyta</taxon>
        <taxon>Magnoliopsida</taxon>
        <taxon>eudicotyledons</taxon>
        <taxon>Gunneridae</taxon>
        <taxon>Pentapetalae</taxon>
        <taxon>rosids</taxon>
        <taxon>fabids</taxon>
        <taxon>Fagales</taxon>
        <taxon>Fagaceae</taxon>
        <taxon>Fagus</taxon>
    </lineage>
</organism>
<dbReference type="InterPro" id="IPR006580">
    <property type="entry name" value="Znf_TTF"/>
</dbReference>
<dbReference type="Pfam" id="PF14291">
    <property type="entry name" value="DUF4371"/>
    <property type="match status" value="1"/>
</dbReference>
<proteinExistence type="predicted"/>
<feature type="domain" description="TTF-type" evidence="1">
    <location>
        <begin position="176"/>
        <end position="269"/>
    </location>
</feature>
<protein>
    <recommendedName>
        <fullName evidence="1">TTF-type domain-containing protein</fullName>
    </recommendedName>
</protein>
<dbReference type="SMART" id="SM00597">
    <property type="entry name" value="ZnF_TTF"/>
    <property type="match status" value="1"/>
</dbReference>
<gene>
    <name evidence="2" type="ORF">FSB_LOCUS41115</name>
</gene>
<evidence type="ECO:0000259" key="1">
    <source>
        <dbReference type="SMART" id="SM00597"/>
    </source>
</evidence>
<dbReference type="InterPro" id="IPR025398">
    <property type="entry name" value="DUF4371"/>
</dbReference>
<sequence length="476" mass="53877">MFTEKGESILWTRSSTRVIALPFKAPMTSSVVNIFLFEQYLFSTGGIILQALRQEPWNGDWKSGTAAPPARLLRVEADRLPPVSTATDRLPPFLDLIPRLAGAWRVANRVLDAWNRARGLCSGVWTSIDLPFDPGLRPRITDYHPNDRDQVRRAYAQRGARQPKEHIFPYKTYGAKDRRFNNGWFTQFNWLEYSIAKDTAFCLCCYLFKSDIGEQAGGDTFVSDGFSNWKCPKKLKIHEGGINSSHRQASRMCDDLLKPNQSIQSFHFKQTDQARIEYRTRLNASIDSIRFLLRQGLAFRGHDESEDSSNQGNFLELLRFLADHNEDIKVVTLRNASENNMLISPAIQKDIVIAAAVETSNATIMELGDAFFSVLIDESCDISTKEQMVVALRYVDKKCHVVERFLGIEHVTDTSALSLKIAVEDLFCGHGLSLSRLRGQGYDGASNMQGQFNGLKTLIMKENKSAYYVHCFAHQL</sequence>
<name>A0A2N9HNB6_FAGSY</name>
<dbReference type="AlphaFoldDB" id="A0A2N9HNB6"/>